<dbReference type="Gene3D" id="3.30.70.270">
    <property type="match status" value="2"/>
</dbReference>
<organism evidence="9 10">
    <name type="scientific">Schistosoma rodhaini</name>
    <dbReference type="NCBI Taxonomy" id="6188"/>
    <lineage>
        <taxon>Eukaryota</taxon>
        <taxon>Metazoa</taxon>
        <taxon>Spiralia</taxon>
        <taxon>Lophotrochozoa</taxon>
        <taxon>Platyhelminthes</taxon>
        <taxon>Trematoda</taxon>
        <taxon>Digenea</taxon>
        <taxon>Strigeidida</taxon>
        <taxon>Schistosomatoidea</taxon>
        <taxon>Schistosomatidae</taxon>
        <taxon>Schistosoma</taxon>
    </lineage>
</organism>
<dbReference type="FunFam" id="3.30.70.270:FF:000020">
    <property type="entry name" value="Transposon Tf2-6 polyprotein-like Protein"/>
    <property type="match status" value="1"/>
</dbReference>
<evidence type="ECO:0000259" key="8">
    <source>
        <dbReference type="PROSITE" id="PS50994"/>
    </source>
</evidence>
<evidence type="ECO:0000256" key="2">
    <source>
        <dbReference type="ARBA" id="ARBA00022695"/>
    </source>
</evidence>
<dbReference type="InterPro" id="IPR012337">
    <property type="entry name" value="RNaseH-like_sf"/>
</dbReference>
<dbReference type="InterPro" id="IPR043502">
    <property type="entry name" value="DNA/RNA_pol_sf"/>
</dbReference>
<dbReference type="PROSITE" id="PS50994">
    <property type="entry name" value="INTEGRASE"/>
    <property type="match status" value="1"/>
</dbReference>
<evidence type="ECO:0000313" key="10">
    <source>
        <dbReference type="WBParaSite" id="SRDH1_38570.1"/>
    </source>
</evidence>
<dbReference type="Gene3D" id="3.10.10.10">
    <property type="entry name" value="HIV Type 1 Reverse Transcriptase, subunit A, domain 1"/>
    <property type="match status" value="1"/>
</dbReference>
<evidence type="ECO:0000259" key="7">
    <source>
        <dbReference type="PROSITE" id="PS50878"/>
    </source>
</evidence>
<dbReference type="InterPro" id="IPR000477">
    <property type="entry name" value="RT_dom"/>
</dbReference>
<evidence type="ECO:0008006" key="11">
    <source>
        <dbReference type="Google" id="ProtNLM"/>
    </source>
</evidence>
<dbReference type="Pfam" id="PF00665">
    <property type="entry name" value="rve"/>
    <property type="match status" value="1"/>
</dbReference>
<dbReference type="GO" id="GO:0016779">
    <property type="term" value="F:nucleotidyltransferase activity"/>
    <property type="evidence" value="ECO:0007669"/>
    <property type="project" value="UniProtKB-KW"/>
</dbReference>
<dbReference type="WBParaSite" id="SRDH1_38570.1">
    <property type="protein sequence ID" value="SRDH1_38570.1"/>
    <property type="gene ID" value="SRDH1_38570"/>
</dbReference>
<feature type="domain" description="Reverse transcriptase" evidence="7">
    <location>
        <begin position="517"/>
        <end position="695"/>
    </location>
</feature>
<dbReference type="Pfam" id="PF23309">
    <property type="entry name" value="DUF7083"/>
    <property type="match status" value="1"/>
</dbReference>
<dbReference type="CDD" id="cd05484">
    <property type="entry name" value="retropepsin_like_LTR_2"/>
    <property type="match status" value="1"/>
</dbReference>
<dbReference type="InterPro" id="IPR041588">
    <property type="entry name" value="Integrase_H2C2"/>
</dbReference>
<dbReference type="InterPro" id="IPR041577">
    <property type="entry name" value="RT_RNaseH_2"/>
</dbReference>
<feature type="compositionally biased region" description="Polar residues" evidence="6">
    <location>
        <begin position="255"/>
        <end position="268"/>
    </location>
</feature>
<keyword evidence="3" id="KW-0540">Nuclease</keyword>
<dbReference type="GO" id="GO:0004519">
    <property type="term" value="F:endonuclease activity"/>
    <property type="evidence" value="ECO:0007669"/>
    <property type="project" value="UniProtKB-KW"/>
</dbReference>
<dbReference type="InterPro" id="IPR055510">
    <property type="entry name" value="DUF7083"/>
</dbReference>
<dbReference type="InterPro" id="IPR001584">
    <property type="entry name" value="Integrase_cat-core"/>
</dbReference>
<dbReference type="FunFam" id="3.30.420.10:FF:000131">
    <property type="entry name" value="Protein CBG26278"/>
    <property type="match status" value="1"/>
</dbReference>
<keyword evidence="9" id="KW-1185">Reference proteome</keyword>
<evidence type="ECO:0000256" key="4">
    <source>
        <dbReference type="ARBA" id="ARBA00022759"/>
    </source>
</evidence>
<reference evidence="9" key="1">
    <citation type="submission" date="2022-06" db="EMBL/GenBank/DDBJ databases">
        <authorList>
            <person name="Berger JAMES D."/>
            <person name="Berger JAMES D."/>
        </authorList>
    </citation>
    <scope>NUCLEOTIDE SEQUENCE [LARGE SCALE GENOMIC DNA]</scope>
</reference>
<feature type="region of interest" description="Disordered" evidence="6">
    <location>
        <begin position="304"/>
        <end position="338"/>
    </location>
</feature>
<keyword evidence="1" id="KW-0808">Transferase</keyword>
<reference evidence="10" key="2">
    <citation type="submission" date="2023-11" db="UniProtKB">
        <authorList>
            <consortium name="WormBaseParasite"/>
        </authorList>
    </citation>
    <scope>IDENTIFICATION</scope>
</reference>
<accession>A0AA85F6K5</accession>
<dbReference type="SUPFAM" id="SSF50630">
    <property type="entry name" value="Acid proteases"/>
    <property type="match status" value="1"/>
</dbReference>
<name>A0AA85F6K5_9TREM</name>
<dbReference type="GO" id="GO:0015074">
    <property type="term" value="P:DNA integration"/>
    <property type="evidence" value="ECO:0007669"/>
    <property type="project" value="InterPro"/>
</dbReference>
<dbReference type="PROSITE" id="PS50878">
    <property type="entry name" value="RT_POL"/>
    <property type="match status" value="1"/>
</dbReference>
<feature type="compositionally biased region" description="Basic residues" evidence="6">
    <location>
        <begin position="311"/>
        <end position="322"/>
    </location>
</feature>
<evidence type="ECO:0000256" key="1">
    <source>
        <dbReference type="ARBA" id="ARBA00022679"/>
    </source>
</evidence>
<dbReference type="FunFam" id="1.10.340.70:FF:000003">
    <property type="entry name" value="Protein CBG25708"/>
    <property type="match status" value="1"/>
</dbReference>
<dbReference type="PANTHER" id="PTHR37984">
    <property type="entry name" value="PROTEIN CBG26694"/>
    <property type="match status" value="1"/>
</dbReference>
<dbReference type="Gene3D" id="1.10.340.70">
    <property type="match status" value="1"/>
</dbReference>
<proteinExistence type="predicted"/>
<dbReference type="Gene3D" id="3.30.420.10">
    <property type="entry name" value="Ribonuclease H-like superfamily/Ribonuclease H"/>
    <property type="match status" value="1"/>
</dbReference>
<dbReference type="InterPro" id="IPR036397">
    <property type="entry name" value="RNaseH_sf"/>
</dbReference>
<dbReference type="Proteomes" id="UP000050792">
    <property type="component" value="Unassembled WGS sequence"/>
</dbReference>
<protein>
    <recommendedName>
        <fullName evidence="11">Reverse transcriptase</fullName>
    </recommendedName>
</protein>
<keyword evidence="2" id="KW-0548">Nucleotidyltransferase</keyword>
<dbReference type="SUPFAM" id="SSF56672">
    <property type="entry name" value="DNA/RNA polymerases"/>
    <property type="match status" value="1"/>
</dbReference>
<feature type="compositionally biased region" description="Polar residues" evidence="6">
    <location>
        <begin position="325"/>
        <end position="338"/>
    </location>
</feature>
<keyword evidence="5" id="KW-0511">Multifunctional enzyme</keyword>
<evidence type="ECO:0000256" key="6">
    <source>
        <dbReference type="SAM" id="MobiDB-lite"/>
    </source>
</evidence>
<dbReference type="PANTHER" id="PTHR37984:SF5">
    <property type="entry name" value="PROTEIN NYNRIN-LIKE"/>
    <property type="match status" value="1"/>
</dbReference>
<dbReference type="Pfam" id="PF17919">
    <property type="entry name" value="RT_RNaseH_2"/>
    <property type="match status" value="1"/>
</dbReference>
<sequence length="1367" mass="155435">MDPAKVELLLEQQMTLIKMLTETKITTNSQSSSSNPTTTAPSVDGIASSISEFHYDPESNVTFDMWFRRYEDLFKFDFANQDDAWKVRLLLRKLGPSELDKYCNLILPLNPRDRSFSDTVQSLSQQFGDNSSLFNTRYRCLKLTMNEDTDFLTHVGIVNRECERFRLKSLTEDQFKALILICSLQSQKFGDIRTRLLSRLDQDPKLTLNDIANEYQRLVNLQNDTTMVQRGVSDRREVHVVQQQTKPVKPAPAIPSSSHSNSVQQAKTNPPAPCWHCGAWHYVRSCPYKQHRCRKCKAVGHKDGFCENKKSNRPKSTKKSAPKPRTNSLSLVSSCQNSTPGERKFITIIINGHPFRLQIDTASDVTILSRKSWIKMGRPRMVSTTQKPRTACGSYLRLLGQLHCEVSFRDSTFAGVCYIAPVDLNLLGLDWFDQLHLADVPLNTVYQLVKQPHDPEAYSQELVTKFSTVFQPVLGRCSAMKATLRLKPGVKPVFRPKRPVPYAALQKVEEELNRLQREGVITPVSYSAWAAPIVVIKKANGTIRICADFSTGLNAALEQHHYPLPVPADLFTMLNGGKYFAKLDLADAYLQVEVAEESRELLTINTHRGLFQYNRLPFGVKTAPSIFQQLMDTILSGIPGVATYLDDILIVATTSEQLRERTTAVLQRVSDNGFRLRPEKCQLFLKSVKYLGFIFDAAGRRPDPENIRAIRTMPTPTNISTLRSFLGLVSYYSAFVPSMHDIRAPLNYLLNKDTSWNWTKECENAFCKLKTIISSELLLTHYDPSLPIIVAADASAFGLGAVISHQFPDATEKAIMHASRTLTPAEKKYGQIEKEALALVFAVRRFHKFLYGRRFTLLTDHKPLLAIFGSKSGVPAHSANRLQRWALILLGYDFDIQYRRTQHFGQADALSRLISEHSTTDEDAVIASLSTEDHAQCYLITAVRALPVSESEIQTASRNDPIIKKTMNYVTHGWPSTKLDGDMKQLYHRRDSLCVVSECLMFGDRVVVPESLRPRVLKQFHIGHPGIKRMKSIARSYAYWPLMDQHIVDLVNKCAQCQQAAKFNAKVPPVPWPQPEHPWSRIHVDFAGPINGTTYLVVVDAFSKWPEIVPVNPPTTTQTLKHLTELFARNGLPEVIVSDNGSQFTSAQFQEFCKRLTIRHLRAPPYHPQSNGQAERFVDTFKRALIKSKGEGTPVETLYNFLLAYRTTPNDTLPEQKSPAEILMGRRLRTIHNLMLPKTTPPLVQTTSRKLPTYNVGCPVFARDYRANRDPWIEARVVRRIGEVIYEVEVGADRWTRHRNQLRKRLTLERPSTGVKIPLDVLLDTFNLPAVPTHEETQKVDLRSRRWSLRQRRKTVRMQVDPKSVRY</sequence>
<feature type="region of interest" description="Disordered" evidence="6">
    <location>
        <begin position="240"/>
        <end position="268"/>
    </location>
</feature>
<dbReference type="Pfam" id="PF17921">
    <property type="entry name" value="Integrase_H2C2"/>
    <property type="match status" value="1"/>
</dbReference>
<evidence type="ECO:0000313" key="9">
    <source>
        <dbReference type="Proteomes" id="UP000050792"/>
    </source>
</evidence>
<dbReference type="SUPFAM" id="SSF53098">
    <property type="entry name" value="Ribonuclease H-like"/>
    <property type="match status" value="1"/>
</dbReference>
<dbReference type="InterPro" id="IPR034128">
    <property type="entry name" value="K02A2.6-like"/>
</dbReference>
<keyword evidence="4" id="KW-0378">Hydrolase</keyword>
<dbReference type="InterPro" id="IPR050951">
    <property type="entry name" value="Retrovirus_Pol_polyprotein"/>
</dbReference>
<dbReference type="GO" id="GO:0003676">
    <property type="term" value="F:nucleic acid binding"/>
    <property type="evidence" value="ECO:0007669"/>
    <property type="project" value="InterPro"/>
</dbReference>
<evidence type="ECO:0000256" key="3">
    <source>
        <dbReference type="ARBA" id="ARBA00022722"/>
    </source>
</evidence>
<dbReference type="CDD" id="cd01647">
    <property type="entry name" value="RT_LTR"/>
    <property type="match status" value="1"/>
</dbReference>
<feature type="domain" description="Integrase catalytic" evidence="8">
    <location>
        <begin position="1074"/>
        <end position="1227"/>
    </location>
</feature>
<evidence type="ECO:0000256" key="5">
    <source>
        <dbReference type="ARBA" id="ARBA00023268"/>
    </source>
</evidence>
<dbReference type="Gene3D" id="2.40.70.10">
    <property type="entry name" value="Acid Proteases"/>
    <property type="match status" value="1"/>
</dbReference>
<dbReference type="Pfam" id="PF00078">
    <property type="entry name" value="RVT_1"/>
    <property type="match status" value="1"/>
</dbReference>
<keyword evidence="4" id="KW-0255">Endonuclease</keyword>
<dbReference type="CDD" id="cd09274">
    <property type="entry name" value="RNase_HI_RT_Ty3"/>
    <property type="match status" value="1"/>
</dbReference>
<dbReference type="InterPro" id="IPR043128">
    <property type="entry name" value="Rev_trsase/Diguanyl_cyclase"/>
</dbReference>
<dbReference type="InterPro" id="IPR021109">
    <property type="entry name" value="Peptidase_aspartic_dom_sf"/>
</dbReference>